<dbReference type="EMBL" id="WTYA01000011">
    <property type="protein sequence ID" value="MXP29762.1"/>
    <property type="molecule type" value="Genomic_DNA"/>
</dbReference>
<accession>A0A845AGN8</accession>
<evidence type="ECO:0000313" key="2">
    <source>
        <dbReference type="EMBL" id="MXP29762.1"/>
    </source>
</evidence>
<evidence type="ECO:0000313" key="3">
    <source>
        <dbReference type="Proteomes" id="UP000439780"/>
    </source>
</evidence>
<dbReference type="InterPro" id="IPR024409">
    <property type="entry name" value="DUF3833"/>
</dbReference>
<comment type="caution">
    <text evidence="2">The sequence shown here is derived from an EMBL/GenBank/DDBJ whole genome shotgun (WGS) entry which is preliminary data.</text>
</comment>
<dbReference type="Pfam" id="PF12915">
    <property type="entry name" value="DUF3833"/>
    <property type="match status" value="1"/>
</dbReference>
<dbReference type="PROSITE" id="PS51257">
    <property type="entry name" value="PROKAR_LIPOPROTEIN"/>
    <property type="match status" value="1"/>
</dbReference>
<dbReference type="AlphaFoldDB" id="A0A845AGN8"/>
<evidence type="ECO:0000256" key="1">
    <source>
        <dbReference type="SAM" id="SignalP"/>
    </source>
</evidence>
<feature type="signal peptide" evidence="1">
    <location>
        <begin position="1"/>
        <end position="22"/>
    </location>
</feature>
<dbReference type="Proteomes" id="UP000439780">
    <property type="component" value="Unassembled WGS sequence"/>
</dbReference>
<protein>
    <submittedName>
        <fullName evidence="2">DUF3833 family protein</fullName>
    </submittedName>
</protein>
<feature type="chain" id="PRO_5033042216" evidence="1">
    <location>
        <begin position="23"/>
        <end position="170"/>
    </location>
</feature>
<keyword evidence="3" id="KW-1185">Reference proteome</keyword>
<gene>
    <name evidence="2" type="ORF">GRI58_13185</name>
</gene>
<proteinExistence type="predicted"/>
<keyword evidence="1" id="KW-0732">Signal</keyword>
<name>A0A845AGN8_9SPHN</name>
<organism evidence="2 3">
    <name type="scientific">Qipengyuania algicida</name>
    <dbReference type="NCBI Taxonomy" id="1836209"/>
    <lineage>
        <taxon>Bacteria</taxon>
        <taxon>Pseudomonadati</taxon>
        <taxon>Pseudomonadota</taxon>
        <taxon>Alphaproteobacteria</taxon>
        <taxon>Sphingomonadales</taxon>
        <taxon>Erythrobacteraceae</taxon>
        <taxon>Qipengyuania</taxon>
    </lineage>
</organism>
<reference evidence="2 3" key="1">
    <citation type="submission" date="2019-12" db="EMBL/GenBank/DDBJ databases">
        <title>Genomic-based taxomic classification of the family Erythrobacteraceae.</title>
        <authorList>
            <person name="Xu L."/>
        </authorList>
    </citation>
    <scope>NUCLEOTIDE SEQUENCE [LARGE SCALE GENOMIC DNA]</scope>
    <source>
        <strain evidence="2 3">KEMB 9005-328</strain>
    </source>
</reference>
<sequence length="170" mass="18870">MKRLALLLPLALAGCAHTPRIAATPIAPASEPTFDVFAFFDGRSEGEGRLSKVFSGSQRTQVFSFGKVEDGALHLTQTIREGDKPQRKREWVIRKDGPNHYTGTLTDAEGPVTGEVEGNRLHLSFTMKGGFPTEQWLTMSNGRDRAYNVMKVRKFGITVAVLSEDIRKYD</sequence>